<protein>
    <recommendedName>
        <fullName evidence="2">DUF1640 domain-containing protein</fullName>
    </recommendedName>
</protein>
<gene>
    <name evidence="1" type="ORF">BECKDK2373C_GA0170839_100325</name>
</gene>
<reference evidence="1" key="1">
    <citation type="submission" date="2019-02" db="EMBL/GenBank/DDBJ databases">
        <authorList>
            <person name="Gruber-Vodicka R. H."/>
            <person name="Seah K. B. B."/>
        </authorList>
    </citation>
    <scope>NUCLEOTIDE SEQUENCE</scope>
    <source>
        <strain evidence="1">BECK_DK161</strain>
    </source>
</reference>
<name>A0A450RV58_9GAMM</name>
<dbReference type="EMBL" id="CAADEY010000003">
    <property type="protein sequence ID" value="VFJ43013.1"/>
    <property type="molecule type" value="Genomic_DNA"/>
</dbReference>
<evidence type="ECO:0008006" key="2">
    <source>
        <dbReference type="Google" id="ProtNLM"/>
    </source>
</evidence>
<dbReference type="Gene3D" id="1.20.5.340">
    <property type="match status" value="1"/>
</dbReference>
<sequence length="114" mass="12853">MTTAVFDTLKFVRTLRESGIEEKQAEAFSRAFQGVWAESDIATKAELRELSLQTDNKFDILRAELKVLSDRIDSRFDATESRFDALSGKIDTIKWVGLLLAIIFIAPTLKELLG</sequence>
<evidence type="ECO:0000313" key="1">
    <source>
        <dbReference type="EMBL" id="VFJ43013.1"/>
    </source>
</evidence>
<accession>A0A450RV58</accession>
<proteinExistence type="predicted"/>
<organism evidence="1">
    <name type="scientific">Candidatus Kentrum sp. DK</name>
    <dbReference type="NCBI Taxonomy" id="2126562"/>
    <lineage>
        <taxon>Bacteria</taxon>
        <taxon>Pseudomonadati</taxon>
        <taxon>Pseudomonadota</taxon>
        <taxon>Gammaproteobacteria</taxon>
        <taxon>Candidatus Kentrum</taxon>
    </lineage>
</organism>
<dbReference type="AlphaFoldDB" id="A0A450RV58"/>